<evidence type="ECO:0000256" key="1">
    <source>
        <dbReference type="ARBA" id="ARBA00006432"/>
    </source>
</evidence>
<dbReference type="PANTHER" id="PTHR43107:SF15">
    <property type="entry name" value="FATTY ACID TRANSPORT PROTEIN 3, ISOFORM A"/>
    <property type="match status" value="1"/>
</dbReference>
<name>A0ABP9GQU1_9ACTN</name>
<keyword evidence="8" id="KW-1185">Reference proteome</keyword>
<evidence type="ECO:0000313" key="7">
    <source>
        <dbReference type="EMBL" id="GAA4950937.1"/>
    </source>
</evidence>
<dbReference type="InterPro" id="IPR000873">
    <property type="entry name" value="AMP-dep_synth/lig_dom"/>
</dbReference>
<dbReference type="Gene3D" id="3.40.50.12780">
    <property type="entry name" value="N-terminal domain of ligase-like"/>
    <property type="match status" value="1"/>
</dbReference>
<dbReference type="Gene3D" id="3.30.300.30">
    <property type="match status" value="1"/>
</dbReference>
<dbReference type="InterPro" id="IPR020845">
    <property type="entry name" value="AMP-binding_CS"/>
</dbReference>
<reference evidence="8" key="1">
    <citation type="journal article" date="2019" name="Int. J. Syst. Evol. Microbiol.">
        <title>The Global Catalogue of Microorganisms (GCM) 10K type strain sequencing project: providing services to taxonomists for standard genome sequencing and annotation.</title>
        <authorList>
            <consortium name="The Broad Institute Genomics Platform"/>
            <consortium name="The Broad Institute Genome Sequencing Center for Infectious Disease"/>
            <person name="Wu L."/>
            <person name="Ma J."/>
        </authorList>
    </citation>
    <scope>NUCLEOTIDE SEQUENCE [LARGE SCALE GENOMIC DNA]</scope>
    <source>
        <strain evidence="8">JCM 17986</strain>
    </source>
</reference>
<comment type="similarity">
    <text evidence="1">Belongs to the ATP-dependent AMP-binding enzyme family.</text>
</comment>
<dbReference type="SUPFAM" id="SSF56801">
    <property type="entry name" value="Acetyl-CoA synthetase-like"/>
    <property type="match status" value="1"/>
</dbReference>
<dbReference type="RefSeq" id="WP_345673992.1">
    <property type="nucleotide sequence ID" value="NZ_BAABHS010000003.1"/>
</dbReference>
<dbReference type="PROSITE" id="PS00455">
    <property type="entry name" value="AMP_BINDING"/>
    <property type="match status" value="1"/>
</dbReference>
<evidence type="ECO:0000256" key="4">
    <source>
        <dbReference type="ARBA" id="ARBA00022840"/>
    </source>
</evidence>
<feature type="domain" description="AMP-dependent synthetase/ligase" evidence="5">
    <location>
        <begin position="16"/>
        <end position="368"/>
    </location>
</feature>
<dbReference type="PANTHER" id="PTHR43107">
    <property type="entry name" value="LONG-CHAIN FATTY ACID TRANSPORT PROTEIN"/>
    <property type="match status" value="1"/>
</dbReference>
<feature type="domain" description="AMP-binding enzyme C-terminal" evidence="6">
    <location>
        <begin position="419"/>
        <end position="495"/>
    </location>
</feature>
<accession>A0ABP9GQU1</accession>
<keyword evidence="2" id="KW-0436">Ligase</keyword>
<gene>
    <name evidence="7" type="ORF">GCM10023205_09640</name>
</gene>
<keyword evidence="4" id="KW-0067">ATP-binding</keyword>
<dbReference type="Proteomes" id="UP001500466">
    <property type="component" value="Unassembled WGS sequence"/>
</dbReference>
<dbReference type="InterPro" id="IPR025110">
    <property type="entry name" value="AMP-bd_C"/>
</dbReference>
<keyword evidence="3" id="KW-0547">Nucleotide-binding</keyword>
<evidence type="ECO:0000256" key="2">
    <source>
        <dbReference type="ARBA" id="ARBA00022598"/>
    </source>
</evidence>
<protein>
    <submittedName>
        <fullName evidence="7">AMP-binding protein</fullName>
    </submittedName>
</protein>
<dbReference type="InterPro" id="IPR045851">
    <property type="entry name" value="AMP-bd_C_sf"/>
</dbReference>
<evidence type="ECO:0000313" key="8">
    <source>
        <dbReference type="Proteomes" id="UP001500466"/>
    </source>
</evidence>
<dbReference type="Pfam" id="PF13193">
    <property type="entry name" value="AMP-binding_C"/>
    <property type="match status" value="1"/>
</dbReference>
<evidence type="ECO:0000256" key="3">
    <source>
        <dbReference type="ARBA" id="ARBA00022741"/>
    </source>
</evidence>
<evidence type="ECO:0000259" key="5">
    <source>
        <dbReference type="Pfam" id="PF00501"/>
    </source>
</evidence>
<proteinExistence type="inferred from homology"/>
<dbReference type="EMBL" id="BAABHS010000003">
    <property type="protein sequence ID" value="GAA4950937.1"/>
    <property type="molecule type" value="Genomic_DNA"/>
</dbReference>
<organism evidence="7 8">
    <name type="scientific">Yinghuangia aomiensis</name>
    <dbReference type="NCBI Taxonomy" id="676205"/>
    <lineage>
        <taxon>Bacteria</taxon>
        <taxon>Bacillati</taxon>
        <taxon>Actinomycetota</taxon>
        <taxon>Actinomycetes</taxon>
        <taxon>Kitasatosporales</taxon>
        <taxon>Streptomycetaceae</taxon>
        <taxon>Yinghuangia</taxon>
    </lineage>
</organism>
<comment type="caution">
    <text evidence="7">The sequence shown here is derived from an EMBL/GenBank/DDBJ whole genome shotgun (WGS) entry which is preliminary data.</text>
</comment>
<dbReference type="InterPro" id="IPR042099">
    <property type="entry name" value="ANL_N_sf"/>
</dbReference>
<evidence type="ECO:0000259" key="6">
    <source>
        <dbReference type="Pfam" id="PF13193"/>
    </source>
</evidence>
<dbReference type="Pfam" id="PF00501">
    <property type="entry name" value="AMP-binding"/>
    <property type="match status" value="1"/>
</dbReference>
<sequence>MVTITELVHKQVGDHRVGLMFEDRTWTHHEVARAAAARAALVADRLPAGAAPHVGVLLDNVPEFPMWLEGIALAGGTLVGVNSTRRGAELARDITHADCSFVVTERAHLPLLDGLDLGIPKERLLVVDDPEYDGILAPYADADLPADDVTPDTRLLIVFTSGSTGAPKGVICSQGRLAGAGSVLTEQFGFDRDSVNYICMPMFHGNALMANWSPALRAGGAVALRRKFSASGFLEDVRKFQATYFTYVGRAVSYILATPEQPDDAGNPLRAGFGTEAGTVDMLRFERRFGVKLTEGYGSSEGGMNVNWRPGTPDRAVGPCPENAALLDPETGKECPRAVFDASGRLLNGDEAIGELVNLGRNGFEGYWRNDDANAARTRDGQYWTGDHFYRDDADYLYFAARADDKLRVDSENLSVVTIESILSRFDPIEAVVVYGVPDPVSGDQVMAAVQLRPGSTFDPAEFGAFLGAQSDLGTKMAPRFVRVTERIPVTATSKVNKVGLRREGFRTGDPVWWTPERGAAYRPFDAAARDALLGVYAAHGRAGELDL</sequence>